<dbReference type="InterPro" id="IPR032675">
    <property type="entry name" value="LRR_dom_sf"/>
</dbReference>
<feature type="domain" description="Protein kinase" evidence="11">
    <location>
        <begin position="346"/>
        <end position="621"/>
    </location>
</feature>
<dbReference type="GO" id="GO:0005524">
    <property type="term" value="F:ATP binding"/>
    <property type="evidence" value="ECO:0007669"/>
    <property type="project" value="InterPro"/>
</dbReference>
<evidence type="ECO:0000256" key="6">
    <source>
        <dbReference type="ARBA" id="ARBA00022989"/>
    </source>
</evidence>
<evidence type="ECO:0000256" key="2">
    <source>
        <dbReference type="ARBA" id="ARBA00022614"/>
    </source>
</evidence>
<dbReference type="EMBL" id="CM010629">
    <property type="protein sequence ID" value="RID74954.1"/>
    <property type="molecule type" value="Genomic_DNA"/>
</dbReference>
<evidence type="ECO:0000313" key="12">
    <source>
        <dbReference type="EMBL" id="RID74954.1"/>
    </source>
</evidence>
<evidence type="ECO:0000256" key="7">
    <source>
        <dbReference type="ARBA" id="ARBA00023136"/>
    </source>
</evidence>
<feature type="chain" id="PRO_5017414709" description="Protein kinase domain-containing protein" evidence="10">
    <location>
        <begin position="19"/>
        <end position="625"/>
    </location>
</feature>
<evidence type="ECO:0000256" key="5">
    <source>
        <dbReference type="ARBA" id="ARBA00022737"/>
    </source>
</evidence>
<evidence type="ECO:0000259" key="11">
    <source>
        <dbReference type="PROSITE" id="PS50011"/>
    </source>
</evidence>
<evidence type="ECO:0000256" key="4">
    <source>
        <dbReference type="ARBA" id="ARBA00022729"/>
    </source>
</evidence>
<dbReference type="FunFam" id="3.80.10.10:FF:000400">
    <property type="entry name" value="Nuclear pore complex protein NUP107"/>
    <property type="match status" value="1"/>
</dbReference>
<dbReference type="InterPro" id="IPR046959">
    <property type="entry name" value="PRK1-6/SRF4-like"/>
</dbReference>
<keyword evidence="5" id="KW-0677">Repeat</keyword>
<protein>
    <recommendedName>
        <fullName evidence="11">Protein kinase domain-containing protein</fullName>
    </recommendedName>
</protein>
<reference evidence="12 13" key="1">
    <citation type="submission" date="2018-06" db="EMBL/GenBank/DDBJ databases">
        <title>WGS assembly of Brassica rapa FPsc.</title>
        <authorList>
            <person name="Bowman J."/>
            <person name="Kohchi T."/>
            <person name="Yamato K."/>
            <person name="Jenkins J."/>
            <person name="Shu S."/>
            <person name="Ishizaki K."/>
            <person name="Yamaoka S."/>
            <person name="Nishihama R."/>
            <person name="Nakamura Y."/>
            <person name="Berger F."/>
            <person name="Adam C."/>
            <person name="Aki S."/>
            <person name="Althoff F."/>
            <person name="Araki T."/>
            <person name="Arteaga-Vazquez M."/>
            <person name="Balasubrmanian S."/>
            <person name="Bauer D."/>
            <person name="Boehm C."/>
            <person name="Briginshaw L."/>
            <person name="Caballero-Perez J."/>
            <person name="Catarino B."/>
            <person name="Chen F."/>
            <person name="Chiyoda S."/>
            <person name="Chovatia M."/>
            <person name="Davies K."/>
            <person name="Delmans M."/>
            <person name="Demura T."/>
            <person name="Dierschke T."/>
            <person name="Dolan L."/>
            <person name="Dorantes-Acosta A."/>
            <person name="Eklund D."/>
            <person name="Florent S."/>
            <person name="Flores-Sandoval E."/>
            <person name="Fujiyama A."/>
            <person name="Fukuzawa H."/>
            <person name="Galik B."/>
            <person name="Grimanelli D."/>
            <person name="Grimwood J."/>
            <person name="Grossniklaus U."/>
            <person name="Hamada T."/>
            <person name="Haseloff J."/>
            <person name="Hetherington A."/>
            <person name="Higo A."/>
            <person name="Hirakawa Y."/>
            <person name="Hundley H."/>
            <person name="Ikeda Y."/>
            <person name="Inoue K."/>
            <person name="Inoue S."/>
            <person name="Ishida S."/>
            <person name="Jia Q."/>
            <person name="Kakita M."/>
            <person name="Kanazawa T."/>
            <person name="Kawai Y."/>
            <person name="Kawashima T."/>
            <person name="Kennedy M."/>
            <person name="Kinose K."/>
            <person name="Kinoshita T."/>
            <person name="Kohara Y."/>
            <person name="Koide E."/>
            <person name="Komatsu K."/>
            <person name="Kopischke S."/>
            <person name="Kubo M."/>
            <person name="Kyozuka J."/>
            <person name="Lagercrantz U."/>
            <person name="Lin S."/>
            <person name="Lindquist E."/>
            <person name="Lipzen A."/>
            <person name="Lu C."/>
            <person name="Luna E."/>
            <person name="Martienssen R."/>
            <person name="Minamino N."/>
            <person name="Mizutani M."/>
            <person name="Mizutani M."/>
            <person name="Mochizuki N."/>
            <person name="Monte I."/>
            <person name="Mosher R."/>
            <person name="Nagasaki H."/>
            <person name="Nakagami H."/>
            <person name="Naramoto S."/>
            <person name="Nishitani K."/>
            <person name="Ohtani M."/>
            <person name="Okamoto T."/>
            <person name="Okumura M."/>
            <person name="Phillips J."/>
            <person name="Pollak B."/>
            <person name="Reinders A."/>
            <person name="Roevekamp M."/>
            <person name="Sano R."/>
            <person name="Sawa S."/>
            <person name="Schmid M."/>
            <person name="Shirakawa M."/>
            <person name="Solano R."/>
            <person name="Spunde A."/>
            <person name="Suetsugu N."/>
            <person name="Sugano S."/>
            <person name="Sugiyama A."/>
            <person name="Sun R."/>
            <person name="Suzuki Y."/>
            <person name="Takenaka M."/>
            <person name="Takezawa D."/>
            <person name="Tomogane H."/>
            <person name="Tsuzuki M."/>
            <person name="Ueda T."/>
            <person name="Umeda M."/>
            <person name="Ward J."/>
            <person name="Watanabe Y."/>
            <person name="Yazaki K."/>
            <person name="Yokoyama R."/>
            <person name="Yoshitake Y."/>
            <person name="Yotsui I."/>
            <person name="Zachgo S."/>
            <person name="Schmutz J."/>
        </authorList>
    </citation>
    <scope>NUCLEOTIDE SEQUENCE [LARGE SCALE GENOMIC DNA]</scope>
    <source>
        <strain evidence="13">cv. B-3</strain>
    </source>
</reference>
<dbReference type="Gene3D" id="1.10.510.10">
    <property type="entry name" value="Transferase(Phosphotransferase) domain 1"/>
    <property type="match status" value="1"/>
</dbReference>
<evidence type="ECO:0000256" key="3">
    <source>
        <dbReference type="ARBA" id="ARBA00022692"/>
    </source>
</evidence>
<name>A0A398AE43_BRACM</name>
<keyword evidence="2" id="KW-0433">Leucine-rich repeat</keyword>
<dbReference type="SUPFAM" id="SSF52058">
    <property type="entry name" value="L domain-like"/>
    <property type="match status" value="1"/>
</dbReference>
<dbReference type="SUPFAM" id="SSF56112">
    <property type="entry name" value="Protein kinase-like (PK-like)"/>
    <property type="match status" value="1"/>
</dbReference>
<dbReference type="AlphaFoldDB" id="A0A398AE43"/>
<evidence type="ECO:0000256" key="9">
    <source>
        <dbReference type="SAM" id="Phobius"/>
    </source>
</evidence>
<dbReference type="Pfam" id="PF00560">
    <property type="entry name" value="LRR_1"/>
    <property type="match status" value="4"/>
</dbReference>
<evidence type="ECO:0000256" key="10">
    <source>
        <dbReference type="SAM" id="SignalP"/>
    </source>
</evidence>
<dbReference type="Pfam" id="PF07714">
    <property type="entry name" value="PK_Tyr_Ser-Thr"/>
    <property type="match status" value="1"/>
</dbReference>
<dbReference type="InterPro" id="IPR000719">
    <property type="entry name" value="Prot_kinase_dom"/>
</dbReference>
<dbReference type="InterPro" id="IPR011009">
    <property type="entry name" value="Kinase-like_dom_sf"/>
</dbReference>
<gene>
    <name evidence="12" type="ORF">BRARA_B02028</name>
</gene>
<dbReference type="InterPro" id="IPR001611">
    <property type="entry name" value="Leu-rich_rpt"/>
</dbReference>
<dbReference type="PROSITE" id="PS50011">
    <property type="entry name" value="PROTEIN_KINASE_DOM"/>
    <property type="match status" value="1"/>
</dbReference>
<feature type="transmembrane region" description="Helical" evidence="9">
    <location>
        <begin position="252"/>
        <end position="273"/>
    </location>
</feature>
<dbReference type="InterPro" id="IPR001245">
    <property type="entry name" value="Ser-Thr/Tyr_kinase_cat_dom"/>
</dbReference>
<keyword evidence="6 9" id="KW-1133">Transmembrane helix</keyword>
<sequence length="625" mass="68720">MAVAWLIWPLMLSLTALSANSLTEAEALLKFKESLTNTKSLDSWTLDSEPCGGTQRWFGLLCNKNSVFGLQIEQLGLTGNIDVAPLVDLPGLRTISIMNNSFSGKIPEFNRLTALKSIYLSNNRFSGDIPPDYFTRMLSLKKLWLSNNEFSGHIPLSLATTLPKLMELHLENNQFTGIIPNFTQPGLADVNLSNNRLTGEIPPGLSRFKASSFAGNSDLCGAELATTCTQPGISTASISADGDKKDEYKSKYYIAFGTLGILFILIIFFLFFLKKRRTSMLRTSEQDNNEDQQIQVTVDGSRTGASKHGTPSSFRELRTDLVMVNKEKGVFDLDELLKSSAHVLGAPNGQPNSGGSVGSAYKAVIASGVKVVVKRVTVMNEVSIGVFAQEIKNLGSLRHKNILTPLAYHSRRDEKLLVFEFIPNLSLLHRLRSDQSEEDSQLNWPSRFKIIQGIARGMCYLHRELSFLTLPHGNLKSSNVFLAEDGEPLISEFGLQRLINPDAQSQSLAAYSSRDATVSAKSDVYSFGAVVFEILTGKFPTQYGGLDLAGGGNLAEWIGSDVDLLHPTVVTAARGDKMAWDEIENVLRIGVRCIGEDPDRRPSMIEVVEELTMDDSSDDFISIET</sequence>
<dbReference type="GO" id="GO:0016020">
    <property type="term" value="C:membrane"/>
    <property type="evidence" value="ECO:0007669"/>
    <property type="project" value="UniProtKB-SubCell"/>
</dbReference>
<dbReference type="Pfam" id="PF08263">
    <property type="entry name" value="LRRNT_2"/>
    <property type="match status" value="1"/>
</dbReference>
<evidence type="ECO:0000313" key="13">
    <source>
        <dbReference type="Proteomes" id="UP000264353"/>
    </source>
</evidence>
<dbReference type="GO" id="GO:0004672">
    <property type="term" value="F:protein kinase activity"/>
    <property type="evidence" value="ECO:0007669"/>
    <property type="project" value="InterPro"/>
</dbReference>
<dbReference type="InterPro" id="IPR013210">
    <property type="entry name" value="LRR_N_plant-typ"/>
</dbReference>
<proteinExistence type="predicted"/>
<accession>A0A398AE43</accession>
<dbReference type="PANTHER" id="PTHR48007">
    <property type="entry name" value="LEUCINE-RICH REPEAT RECEPTOR-LIKE PROTEIN KINASE PXC1"/>
    <property type="match status" value="1"/>
</dbReference>
<dbReference type="PANTHER" id="PTHR48007:SF33">
    <property type="entry name" value="PROTEIN KINASE DOMAIN-CONTAINING PROTEIN"/>
    <property type="match status" value="1"/>
</dbReference>
<comment type="subcellular location">
    <subcellularLocation>
        <location evidence="1">Membrane</location>
        <topology evidence="1">Single-pass membrane protein</topology>
    </subcellularLocation>
</comment>
<keyword evidence="4 10" id="KW-0732">Signal</keyword>
<keyword evidence="7 9" id="KW-0472">Membrane</keyword>
<evidence type="ECO:0000256" key="1">
    <source>
        <dbReference type="ARBA" id="ARBA00004167"/>
    </source>
</evidence>
<dbReference type="Proteomes" id="UP000264353">
    <property type="component" value="Chromosome A2"/>
</dbReference>
<keyword evidence="8" id="KW-0675">Receptor</keyword>
<organism evidence="12 13">
    <name type="scientific">Brassica campestris</name>
    <name type="common">Field mustard</name>
    <dbReference type="NCBI Taxonomy" id="3711"/>
    <lineage>
        <taxon>Eukaryota</taxon>
        <taxon>Viridiplantae</taxon>
        <taxon>Streptophyta</taxon>
        <taxon>Embryophyta</taxon>
        <taxon>Tracheophyta</taxon>
        <taxon>Spermatophyta</taxon>
        <taxon>Magnoliopsida</taxon>
        <taxon>eudicotyledons</taxon>
        <taxon>Gunneridae</taxon>
        <taxon>Pentapetalae</taxon>
        <taxon>rosids</taxon>
        <taxon>malvids</taxon>
        <taxon>Brassicales</taxon>
        <taxon>Brassicaceae</taxon>
        <taxon>Brassiceae</taxon>
        <taxon>Brassica</taxon>
    </lineage>
</organism>
<keyword evidence="3 9" id="KW-0812">Transmembrane</keyword>
<feature type="signal peptide" evidence="10">
    <location>
        <begin position="1"/>
        <end position="18"/>
    </location>
</feature>
<dbReference type="Gene3D" id="3.80.10.10">
    <property type="entry name" value="Ribonuclease Inhibitor"/>
    <property type="match status" value="2"/>
</dbReference>
<dbReference type="Gene3D" id="3.30.200.20">
    <property type="entry name" value="Phosphorylase Kinase, domain 1"/>
    <property type="match status" value="1"/>
</dbReference>
<evidence type="ECO:0000256" key="8">
    <source>
        <dbReference type="ARBA" id="ARBA00023170"/>
    </source>
</evidence>